<accession>A0A6C2YQW3</accession>
<gene>
    <name evidence="3" type="ORF">GMBLW1_04110</name>
</gene>
<evidence type="ECO:0000313" key="4">
    <source>
        <dbReference type="Proteomes" id="UP000464378"/>
    </source>
</evidence>
<name>A0A6C2YQW3_9BACT</name>
<dbReference type="InParanoid" id="A0A6C2YQW3"/>
<proteinExistence type="predicted"/>
<dbReference type="PROSITE" id="PS51257">
    <property type="entry name" value="PROKAR_LIPOPROTEIN"/>
    <property type="match status" value="1"/>
</dbReference>
<keyword evidence="2" id="KW-0732">Signal</keyword>
<evidence type="ECO:0000313" key="3">
    <source>
        <dbReference type="EMBL" id="VIP03549.1"/>
    </source>
</evidence>
<dbReference type="RefSeq" id="WP_162658687.1">
    <property type="nucleotide sequence ID" value="NZ_LR593887.1"/>
</dbReference>
<dbReference type="EMBL" id="LR593887">
    <property type="protein sequence ID" value="VTS04466.1"/>
    <property type="molecule type" value="Genomic_DNA"/>
</dbReference>
<feature type="signal peptide" evidence="2">
    <location>
        <begin position="1"/>
        <end position="21"/>
    </location>
</feature>
<keyword evidence="4" id="KW-1185">Reference proteome</keyword>
<evidence type="ECO:0008006" key="5">
    <source>
        <dbReference type="Google" id="ProtNLM"/>
    </source>
</evidence>
<dbReference type="Proteomes" id="UP000464378">
    <property type="component" value="Chromosome"/>
</dbReference>
<dbReference type="EMBL" id="LR586016">
    <property type="protein sequence ID" value="VIP03549.1"/>
    <property type="molecule type" value="Genomic_DNA"/>
</dbReference>
<organism evidence="3">
    <name type="scientific">Tuwongella immobilis</name>
    <dbReference type="NCBI Taxonomy" id="692036"/>
    <lineage>
        <taxon>Bacteria</taxon>
        <taxon>Pseudomonadati</taxon>
        <taxon>Planctomycetota</taxon>
        <taxon>Planctomycetia</taxon>
        <taxon>Gemmatales</taxon>
        <taxon>Gemmataceae</taxon>
        <taxon>Tuwongella</taxon>
    </lineage>
</organism>
<sequence length="57" mass="6225">MKRTCVGLLLVCLLASLGCSGGSDPVQPKLTDDQIKEAMKQGKEQHSRERGNRRPGM</sequence>
<dbReference type="KEGG" id="tim:GMBLW1_04110"/>
<evidence type="ECO:0000256" key="2">
    <source>
        <dbReference type="SAM" id="SignalP"/>
    </source>
</evidence>
<protein>
    <recommendedName>
        <fullName evidence="5">Secreted protein</fullName>
    </recommendedName>
</protein>
<feature type="region of interest" description="Disordered" evidence="1">
    <location>
        <begin position="35"/>
        <end position="57"/>
    </location>
</feature>
<evidence type="ECO:0000256" key="1">
    <source>
        <dbReference type="SAM" id="MobiDB-lite"/>
    </source>
</evidence>
<feature type="chain" id="PRO_5036383899" description="Secreted protein" evidence="2">
    <location>
        <begin position="22"/>
        <end position="57"/>
    </location>
</feature>
<dbReference type="AlphaFoldDB" id="A0A6C2YQW3"/>
<reference evidence="3" key="1">
    <citation type="submission" date="2019-04" db="EMBL/GenBank/DDBJ databases">
        <authorList>
            <consortium name="Science for Life Laboratories"/>
        </authorList>
    </citation>
    <scope>NUCLEOTIDE SEQUENCE</scope>
    <source>
        <strain evidence="3">MBLW1</strain>
    </source>
</reference>